<gene>
    <name evidence="2" type="ORF">K431DRAFT_308079</name>
</gene>
<keyword evidence="3" id="KW-1185">Reference proteome</keyword>
<evidence type="ECO:0000313" key="2">
    <source>
        <dbReference type="EMBL" id="KAF2716071.1"/>
    </source>
</evidence>
<evidence type="ECO:0000256" key="1">
    <source>
        <dbReference type="SAM" id="Phobius"/>
    </source>
</evidence>
<dbReference type="Proteomes" id="UP000799441">
    <property type="component" value="Unassembled WGS sequence"/>
</dbReference>
<sequence length="100" mass="10659">MYVHYLEASRKLGAVIYALDATAAATALTLVLASYKPGLKGLEQVLPSAVLLIEAKRLLLRVSKGVILAVLTRKVSCLDDPTVALVTTSDAPYYVADARV</sequence>
<dbReference type="AlphaFoldDB" id="A0A9P4UK95"/>
<evidence type="ECO:0000313" key="3">
    <source>
        <dbReference type="Proteomes" id="UP000799441"/>
    </source>
</evidence>
<name>A0A9P4UK95_9PEZI</name>
<reference evidence="2" key="1">
    <citation type="journal article" date="2020" name="Stud. Mycol.">
        <title>101 Dothideomycetes genomes: a test case for predicting lifestyles and emergence of pathogens.</title>
        <authorList>
            <person name="Haridas S."/>
            <person name="Albert R."/>
            <person name="Binder M."/>
            <person name="Bloem J."/>
            <person name="Labutti K."/>
            <person name="Salamov A."/>
            <person name="Andreopoulos B."/>
            <person name="Baker S."/>
            <person name="Barry K."/>
            <person name="Bills G."/>
            <person name="Bluhm B."/>
            <person name="Cannon C."/>
            <person name="Castanera R."/>
            <person name="Culley D."/>
            <person name="Daum C."/>
            <person name="Ezra D."/>
            <person name="Gonzalez J."/>
            <person name="Henrissat B."/>
            <person name="Kuo A."/>
            <person name="Liang C."/>
            <person name="Lipzen A."/>
            <person name="Lutzoni F."/>
            <person name="Magnuson J."/>
            <person name="Mondo S."/>
            <person name="Nolan M."/>
            <person name="Ohm R."/>
            <person name="Pangilinan J."/>
            <person name="Park H.-J."/>
            <person name="Ramirez L."/>
            <person name="Alfaro M."/>
            <person name="Sun H."/>
            <person name="Tritt A."/>
            <person name="Yoshinaga Y."/>
            <person name="Zwiers L.-H."/>
            <person name="Turgeon B."/>
            <person name="Goodwin S."/>
            <person name="Spatafora J."/>
            <person name="Crous P."/>
            <person name="Grigoriev I."/>
        </authorList>
    </citation>
    <scope>NUCLEOTIDE SEQUENCE</scope>
    <source>
        <strain evidence="2">CBS 116435</strain>
    </source>
</reference>
<keyword evidence="1" id="KW-1133">Transmembrane helix</keyword>
<keyword evidence="1" id="KW-0472">Membrane</keyword>
<proteinExistence type="predicted"/>
<comment type="caution">
    <text evidence="2">The sequence shown here is derived from an EMBL/GenBank/DDBJ whole genome shotgun (WGS) entry which is preliminary data.</text>
</comment>
<organism evidence="2 3">
    <name type="scientific">Polychaeton citri CBS 116435</name>
    <dbReference type="NCBI Taxonomy" id="1314669"/>
    <lineage>
        <taxon>Eukaryota</taxon>
        <taxon>Fungi</taxon>
        <taxon>Dikarya</taxon>
        <taxon>Ascomycota</taxon>
        <taxon>Pezizomycotina</taxon>
        <taxon>Dothideomycetes</taxon>
        <taxon>Dothideomycetidae</taxon>
        <taxon>Capnodiales</taxon>
        <taxon>Capnodiaceae</taxon>
        <taxon>Polychaeton</taxon>
    </lineage>
</organism>
<protein>
    <submittedName>
        <fullName evidence="2">Uncharacterized protein</fullName>
    </submittedName>
</protein>
<dbReference type="EMBL" id="MU003898">
    <property type="protein sequence ID" value="KAF2716071.1"/>
    <property type="molecule type" value="Genomic_DNA"/>
</dbReference>
<keyword evidence="1" id="KW-0812">Transmembrane</keyword>
<feature type="transmembrane region" description="Helical" evidence="1">
    <location>
        <begin position="12"/>
        <end position="33"/>
    </location>
</feature>
<accession>A0A9P4UK95</accession>